<protein>
    <submittedName>
        <fullName evidence="12">Dihydroorotate dehydrogenase electron transfer subunit</fullName>
    </submittedName>
</protein>
<comment type="similarity">
    <text evidence="1">Belongs to the PyrK family.</text>
</comment>
<dbReference type="InterPro" id="IPR017938">
    <property type="entry name" value="Riboflavin_synthase-like_b-brl"/>
</dbReference>
<keyword evidence="5" id="KW-0479">Metal-binding</keyword>
<dbReference type="InterPro" id="IPR017927">
    <property type="entry name" value="FAD-bd_FR_type"/>
</dbReference>
<evidence type="ECO:0000313" key="12">
    <source>
        <dbReference type="EMBL" id="MBD7969090.1"/>
    </source>
</evidence>
<evidence type="ECO:0000256" key="5">
    <source>
        <dbReference type="ARBA" id="ARBA00022723"/>
    </source>
</evidence>
<dbReference type="Pfam" id="PF10418">
    <property type="entry name" value="DHODB_Fe-S_bind"/>
    <property type="match status" value="1"/>
</dbReference>
<evidence type="ECO:0000256" key="10">
    <source>
        <dbReference type="ARBA" id="ARBA00034078"/>
    </source>
</evidence>
<keyword evidence="13" id="KW-1185">Reference proteome</keyword>
<dbReference type="EMBL" id="JACSQL010000005">
    <property type="protein sequence ID" value="MBD7969090.1"/>
    <property type="molecule type" value="Genomic_DNA"/>
</dbReference>
<evidence type="ECO:0000256" key="7">
    <source>
        <dbReference type="ARBA" id="ARBA00022982"/>
    </source>
</evidence>
<dbReference type="NCBIfam" id="NF000798">
    <property type="entry name" value="PRK00054.1-3"/>
    <property type="match status" value="1"/>
</dbReference>
<evidence type="ECO:0000313" key="13">
    <source>
        <dbReference type="Proteomes" id="UP000608071"/>
    </source>
</evidence>
<dbReference type="InterPro" id="IPR012165">
    <property type="entry name" value="Cyt_c3_hydrogenase_gsu"/>
</dbReference>
<dbReference type="PANTHER" id="PTHR43513:SF3">
    <property type="entry name" value="DIHYDROOROTATE DEHYDROGENASE B (NAD(+)), ELECTRON TRANSFER SUBUNIT-RELATED"/>
    <property type="match status" value="1"/>
</dbReference>
<proteinExistence type="inferred from homology"/>
<dbReference type="Gene3D" id="2.10.240.10">
    <property type="entry name" value="Dihydroorotate dehydrogenase, electron transfer subunit"/>
    <property type="match status" value="1"/>
</dbReference>
<dbReference type="SUPFAM" id="SSF63380">
    <property type="entry name" value="Riboflavin synthase domain-like"/>
    <property type="match status" value="1"/>
</dbReference>
<dbReference type="Proteomes" id="UP000608071">
    <property type="component" value="Unassembled WGS sequence"/>
</dbReference>
<evidence type="ECO:0000259" key="11">
    <source>
        <dbReference type="PROSITE" id="PS51384"/>
    </source>
</evidence>
<dbReference type="Gene3D" id="2.40.30.10">
    <property type="entry name" value="Translation factors"/>
    <property type="match status" value="1"/>
</dbReference>
<comment type="caution">
    <text evidence="12">The sequence shown here is derived from an EMBL/GenBank/DDBJ whole genome shotgun (WGS) entry which is preliminary data.</text>
</comment>
<keyword evidence="4" id="KW-0001">2Fe-2S</keyword>
<keyword evidence="9" id="KW-0411">Iron-sulfur</keyword>
<evidence type="ECO:0000256" key="6">
    <source>
        <dbReference type="ARBA" id="ARBA00022827"/>
    </source>
</evidence>
<keyword evidence="2" id="KW-0813">Transport</keyword>
<dbReference type="PIRSF" id="PIRSF006816">
    <property type="entry name" value="Cyc3_hyd_g"/>
    <property type="match status" value="1"/>
</dbReference>
<dbReference type="RefSeq" id="WP_191800744.1">
    <property type="nucleotide sequence ID" value="NZ_JACSQL010000005.1"/>
</dbReference>
<evidence type="ECO:0000256" key="9">
    <source>
        <dbReference type="ARBA" id="ARBA00023014"/>
    </source>
</evidence>
<evidence type="ECO:0000256" key="3">
    <source>
        <dbReference type="ARBA" id="ARBA00022630"/>
    </source>
</evidence>
<gene>
    <name evidence="12" type="ORF">H9647_13515</name>
</gene>
<accession>A0ABR8T0D2</accession>
<dbReference type="InterPro" id="IPR050353">
    <property type="entry name" value="PyrK_electron_transfer"/>
</dbReference>
<dbReference type="InterPro" id="IPR019480">
    <property type="entry name" value="Dihydroorotate_DH_Fe-S-bd"/>
</dbReference>
<keyword evidence="7" id="KW-0249">Electron transport</keyword>
<dbReference type="PROSITE" id="PS51384">
    <property type="entry name" value="FAD_FR"/>
    <property type="match status" value="1"/>
</dbReference>
<keyword evidence="6" id="KW-0274">FAD</keyword>
<dbReference type="Gene3D" id="3.40.50.80">
    <property type="entry name" value="Nucleotide-binding domain of ferredoxin-NADP reductase (FNR) module"/>
    <property type="match status" value="1"/>
</dbReference>
<dbReference type="InterPro" id="IPR037117">
    <property type="entry name" value="Dihydroorotate_DH_ele_sf"/>
</dbReference>
<organism evidence="12 13">
    <name type="scientific">Paenibacillus gallinarum</name>
    <dbReference type="NCBI Taxonomy" id="2762232"/>
    <lineage>
        <taxon>Bacteria</taxon>
        <taxon>Bacillati</taxon>
        <taxon>Bacillota</taxon>
        <taxon>Bacilli</taxon>
        <taxon>Bacillales</taxon>
        <taxon>Paenibacillaceae</taxon>
        <taxon>Paenibacillus</taxon>
    </lineage>
</organism>
<evidence type="ECO:0000256" key="4">
    <source>
        <dbReference type="ARBA" id="ARBA00022714"/>
    </source>
</evidence>
<dbReference type="InterPro" id="IPR039261">
    <property type="entry name" value="FNR_nucleotide-bd"/>
</dbReference>
<reference evidence="12 13" key="1">
    <citation type="submission" date="2020-08" db="EMBL/GenBank/DDBJ databases">
        <title>A Genomic Blueprint of the Chicken Gut Microbiome.</title>
        <authorList>
            <person name="Gilroy R."/>
            <person name="Ravi A."/>
            <person name="Getino M."/>
            <person name="Pursley I."/>
            <person name="Horton D.L."/>
            <person name="Alikhan N.-F."/>
            <person name="Baker D."/>
            <person name="Gharbi K."/>
            <person name="Hall N."/>
            <person name="Watson M."/>
            <person name="Adriaenssens E.M."/>
            <person name="Foster-Nyarko E."/>
            <person name="Jarju S."/>
            <person name="Secka A."/>
            <person name="Antonio M."/>
            <person name="Oren A."/>
            <person name="Chaudhuri R."/>
            <person name="La Ragione R.M."/>
            <person name="Hildebrand F."/>
            <person name="Pallen M.J."/>
        </authorList>
    </citation>
    <scope>NUCLEOTIDE SEQUENCE [LARGE SCALE GENOMIC DNA]</scope>
    <source>
        <strain evidence="12 13">Sa2BVA9</strain>
    </source>
</reference>
<evidence type="ECO:0000256" key="8">
    <source>
        <dbReference type="ARBA" id="ARBA00023004"/>
    </source>
</evidence>
<evidence type="ECO:0000256" key="2">
    <source>
        <dbReference type="ARBA" id="ARBA00022448"/>
    </source>
</evidence>
<keyword evidence="3" id="KW-0285">Flavoprotein</keyword>
<dbReference type="SUPFAM" id="SSF52343">
    <property type="entry name" value="Ferredoxin reductase-like, C-terminal NADP-linked domain"/>
    <property type="match status" value="1"/>
</dbReference>
<comment type="cofactor">
    <cofactor evidence="10">
        <name>[2Fe-2S] cluster</name>
        <dbReference type="ChEBI" id="CHEBI:190135"/>
    </cofactor>
</comment>
<evidence type="ECO:0000256" key="1">
    <source>
        <dbReference type="ARBA" id="ARBA00006422"/>
    </source>
</evidence>
<sequence length="230" mass="25131">MAKVISNMHLNEKVGLLEVECDRGGKPGQFYMLRAWDTYPLLPRPISIFDCTDHSIRFLYLVVGEGTRRLYQLRAGDNLMLEGPFGNGFPELSGKIALIGGGIGIAPFYYAAKQYENADVYLGFSDQPYLVEEFKQVSSSVTVDVGGTILDTISFSDYDHVIACGPEGMLKAVQAKQAAEQTDANVYVSLENKMACGVGACLACSTKHKTGRKKTCTDGPVFRAEEVSFV</sequence>
<name>A0ABR8T0D2_9BACL</name>
<feature type="domain" description="FAD-binding FR-type" evidence="11">
    <location>
        <begin position="1"/>
        <end position="91"/>
    </location>
</feature>
<dbReference type="PANTHER" id="PTHR43513">
    <property type="entry name" value="DIHYDROOROTATE DEHYDROGENASE B (NAD(+)), ELECTRON TRANSFER SUBUNIT"/>
    <property type="match status" value="1"/>
</dbReference>
<keyword evidence="8" id="KW-0408">Iron</keyword>